<feature type="transmembrane region" description="Helical" evidence="1">
    <location>
        <begin position="55"/>
        <end position="72"/>
    </location>
</feature>
<comment type="caution">
    <text evidence="2">The sequence shown here is derived from an EMBL/GenBank/DDBJ whole genome shotgun (WGS) entry which is preliminary data.</text>
</comment>
<keyword evidence="1" id="KW-1133">Transmembrane helix</keyword>
<dbReference type="Proteomes" id="UP000283087">
    <property type="component" value="Unassembled WGS sequence"/>
</dbReference>
<dbReference type="OrthoDB" id="8537043at2"/>
<evidence type="ECO:0000256" key="1">
    <source>
        <dbReference type="SAM" id="Phobius"/>
    </source>
</evidence>
<sequence length="180" mass="20069">MSNIVKITLLILTLGYPFIVYWGLQSFNAALLLPLLALVLALRWLAGAQSNDRKVILVSVMGVALVAIIGGIQQGLMFYPVLVNFSMLIIFASSLYARQTVVEKMARIKEPNLSPQGVDYTRKVTRVWCAFFVLNGGISAATAIWASEQVWMLYNGLIAYLLIGFLMAAEWVVRQRVKRN</sequence>
<protein>
    <recommendedName>
        <fullName evidence="4">DNA gyrase subunit B</fullName>
    </recommendedName>
</protein>
<evidence type="ECO:0000313" key="2">
    <source>
        <dbReference type="EMBL" id="RTE65955.1"/>
    </source>
</evidence>
<feature type="transmembrane region" description="Helical" evidence="1">
    <location>
        <begin position="7"/>
        <end position="24"/>
    </location>
</feature>
<dbReference type="RefSeq" id="WP_126158462.1">
    <property type="nucleotide sequence ID" value="NZ_RQXW01000007.1"/>
</dbReference>
<gene>
    <name evidence="2" type="ORF">EH243_09745</name>
</gene>
<evidence type="ECO:0008006" key="4">
    <source>
        <dbReference type="Google" id="ProtNLM"/>
    </source>
</evidence>
<feature type="transmembrane region" description="Helical" evidence="1">
    <location>
        <begin position="30"/>
        <end position="48"/>
    </location>
</feature>
<dbReference type="AlphaFoldDB" id="A0A430KR36"/>
<name>A0A430KR36_9GAMM</name>
<feature type="transmembrane region" description="Helical" evidence="1">
    <location>
        <begin position="152"/>
        <end position="173"/>
    </location>
</feature>
<dbReference type="EMBL" id="RQXW01000007">
    <property type="protein sequence ID" value="RTE65955.1"/>
    <property type="molecule type" value="Genomic_DNA"/>
</dbReference>
<keyword evidence="1" id="KW-0472">Membrane</keyword>
<organism evidence="2 3">
    <name type="scientific">Amphritea opalescens</name>
    <dbReference type="NCBI Taxonomy" id="2490544"/>
    <lineage>
        <taxon>Bacteria</taxon>
        <taxon>Pseudomonadati</taxon>
        <taxon>Pseudomonadota</taxon>
        <taxon>Gammaproteobacteria</taxon>
        <taxon>Oceanospirillales</taxon>
        <taxon>Oceanospirillaceae</taxon>
        <taxon>Amphritea</taxon>
    </lineage>
</organism>
<proteinExistence type="predicted"/>
<feature type="transmembrane region" description="Helical" evidence="1">
    <location>
        <begin position="127"/>
        <end position="146"/>
    </location>
</feature>
<keyword evidence="3" id="KW-1185">Reference proteome</keyword>
<reference evidence="2 3" key="1">
    <citation type="submission" date="2018-11" db="EMBL/GenBank/DDBJ databases">
        <title>The draft genome sequence of Amphritea opalescens ANRC-JH13T.</title>
        <authorList>
            <person name="Fang Z."/>
            <person name="Zhang Y."/>
            <person name="Han X."/>
        </authorList>
    </citation>
    <scope>NUCLEOTIDE SEQUENCE [LARGE SCALE GENOMIC DNA]</scope>
    <source>
        <strain evidence="2 3">ANRC-JH13</strain>
    </source>
</reference>
<accession>A0A430KR36</accession>
<keyword evidence="1" id="KW-0812">Transmembrane</keyword>
<feature type="transmembrane region" description="Helical" evidence="1">
    <location>
        <begin position="78"/>
        <end position="97"/>
    </location>
</feature>
<evidence type="ECO:0000313" key="3">
    <source>
        <dbReference type="Proteomes" id="UP000283087"/>
    </source>
</evidence>